<feature type="transmembrane region" description="Helical" evidence="7">
    <location>
        <begin position="391"/>
        <end position="408"/>
    </location>
</feature>
<reference evidence="8 9" key="1">
    <citation type="journal article" date="2019" name="Microbiol. Resour. Announc.">
        <title>Draft Genome Sequence of the Most Traditional epsilon-Poly-l-Lysine Producer, Streptomyces albulus NBRC14147.</title>
        <authorList>
            <person name="Yamanaka K."/>
            <person name="Hamano Y."/>
        </authorList>
    </citation>
    <scope>NUCLEOTIDE SEQUENCE [LARGE SCALE GENOMIC DNA]</scope>
    <source>
        <strain evidence="8 9">NBRC 14147</strain>
    </source>
</reference>
<feature type="transmembrane region" description="Helical" evidence="7">
    <location>
        <begin position="97"/>
        <end position="117"/>
    </location>
</feature>
<dbReference type="InterPro" id="IPR011701">
    <property type="entry name" value="MFS"/>
</dbReference>
<keyword evidence="5 7" id="KW-0472">Membrane</keyword>
<dbReference type="Gene3D" id="1.20.1250.20">
    <property type="entry name" value="MFS general substrate transporter like domains"/>
    <property type="match status" value="1"/>
</dbReference>
<evidence type="ECO:0000256" key="7">
    <source>
        <dbReference type="SAM" id="Phobius"/>
    </source>
</evidence>
<feature type="transmembrane region" description="Helical" evidence="7">
    <location>
        <begin position="365"/>
        <end position="385"/>
    </location>
</feature>
<feature type="transmembrane region" description="Helical" evidence="7">
    <location>
        <begin position="325"/>
        <end position="344"/>
    </location>
</feature>
<evidence type="ECO:0000256" key="4">
    <source>
        <dbReference type="ARBA" id="ARBA00022989"/>
    </source>
</evidence>
<feature type="transmembrane region" description="Helical" evidence="7">
    <location>
        <begin position="64"/>
        <end position="85"/>
    </location>
</feature>
<proteinExistence type="predicted"/>
<dbReference type="SUPFAM" id="SSF103473">
    <property type="entry name" value="MFS general substrate transporter"/>
    <property type="match status" value="1"/>
</dbReference>
<protein>
    <submittedName>
        <fullName evidence="8">MFS transporter</fullName>
    </submittedName>
</protein>
<evidence type="ECO:0000313" key="8">
    <source>
        <dbReference type="EMBL" id="GCB88058.1"/>
    </source>
</evidence>
<dbReference type="AlphaFoldDB" id="A0A401QRW6"/>
<accession>A0A401QRW6</accession>
<comment type="subcellular location">
    <subcellularLocation>
        <location evidence="1">Cell membrane</location>
        <topology evidence="1">Multi-pass membrane protein</topology>
    </subcellularLocation>
</comment>
<dbReference type="GO" id="GO:0022857">
    <property type="term" value="F:transmembrane transporter activity"/>
    <property type="evidence" value="ECO:0007669"/>
    <property type="project" value="InterPro"/>
</dbReference>
<gene>
    <name evidence="8" type="ORF">SALB_00727</name>
</gene>
<evidence type="ECO:0000256" key="5">
    <source>
        <dbReference type="ARBA" id="ARBA00023136"/>
    </source>
</evidence>
<evidence type="ECO:0000256" key="2">
    <source>
        <dbReference type="ARBA" id="ARBA00022475"/>
    </source>
</evidence>
<dbReference type="PANTHER" id="PTHR23513">
    <property type="entry name" value="INTEGRAL MEMBRANE EFFLUX PROTEIN-RELATED"/>
    <property type="match status" value="1"/>
</dbReference>
<evidence type="ECO:0000256" key="1">
    <source>
        <dbReference type="ARBA" id="ARBA00004651"/>
    </source>
</evidence>
<evidence type="ECO:0000313" key="9">
    <source>
        <dbReference type="Proteomes" id="UP000288351"/>
    </source>
</evidence>
<evidence type="ECO:0000256" key="6">
    <source>
        <dbReference type="SAM" id="MobiDB-lite"/>
    </source>
</evidence>
<comment type="caution">
    <text evidence="8">The sequence shown here is derived from an EMBL/GenBank/DDBJ whole genome shotgun (WGS) entry which is preliminary data.</text>
</comment>
<sequence>MRHNLSVIFAPVTFLRKAILPSWVGRNFQLLTISAVISTLGSAGAVSAASFAVLRAGGSDTDVGLIAAARTVPLVLFLLVGGAVADRFPRQKIMVAANGLSALSQALFAALVLSGGARMWQMAILSALGGVGQAFFAPASQGLLLANVETAHASRAFAVYRLGVNSANIGGVALGGILTAVFGPGIALAVDAGSFVLAALLRSFLNIAPSVREKPVSGMWRDLREGWLDFAGRRWLWAIVLQFSVVNTMVVAVEAVYGPQVAESRLGGAAAWGIVLAAQGAGNFLGGMLMVRWQPDRFLYAATLAVFPYALPAAALAVAVPTPGLVVVMMAAGCSVQIFGVGWMQALHQEIPEDRISRVSAYDALGSYALLPIGTAVAGPVASAIGISGALWGAVGLTVLLTAAVLFIPEVRRMRREQLGDAAAESDASEVPGDALSTSSENE</sequence>
<feature type="transmembrane region" description="Helical" evidence="7">
    <location>
        <begin position="235"/>
        <end position="257"/>
    </location>
</feature>
<dbReference type="PANTHER" id="PTHR23513:SF11">
    <property type="entry name" value="STAPHYLOFERRIN A TRANSPORTER"/>
    <property type="match status" value="1"/>
</dbReference>
<name>A0A401QRW6_STRNR</name>
<keyword evidence="3 7" id="KW-0812">Transmembrane</keyword>
<dbReference type="EMBL" id="BHXC01000006">
    <property type="protein sequence ID" value="GCB88058.1"/>
    <property type="molecule type" value="Genomic_DNA"/>
</dbReference>
<feature type="transmembrane region" description="Helical" evidence="7">
    <location>
        <begin position="186"/>
        <end position="205"/>
    </location>
</feature>
<organism evidence="8 9">
    <name type="scientific">Streptomyces noursei</name>
    <name type="common">Streptomyces albulus</name>
    <dbReference type="NCBI Taxonomy" id="1971"/>
    <lineage>
        <taxon>Bacteria</taxon>
        <taxon>Bacillati</taxon>
        <taxon>Actinomycetota</taxon>
        <taxon>Actinomycetes</taxon>
        <taxon>Kitasatosporales</taxon>
        <taxon>Streptomycetaceae</taxon>
        <taxon>Streptomyces</taxon>
    </lineage>
</organism>
<feature type="transmembrane region" description="Helical" evidence="7">
    <location>
        <begin position="123"/>
        <end position="146"/>
    </location>
</feature>
<feature type="region of interest" description="Disordered" evidence="6">
    <location>
        <begin position="419"/>
        <end position="443"/>
    </location>
</feature>
<dbReference type="CDD" id="cd06173">
    <property type="entry name" value="MFS_MefA_like"/>
    <property type="match status" value="1"/>
</dbReference>
<dbReference type="Proteomes" id="UP000288351">
    <property type="component" value="Unassembled WGS sequence"/>
</dbReference>
<feature type="transmembrane region" description="Helical" evidence="7">
    <location>
        <begin position="269"/>
        <end position="291"/>
    </location>
</feature>
<dbReference type="Pfam" id="PF07690">
    <property type="entry name" value="MFS_1"/>
    <property type="match status" value="1"/>
</dbReference>
<feature type="transmembrane region" description="Helical" evidence="7">
    <location>
        <begin position="158"/>
        <end position="180"/>
    </location>
</feature>
<dbReference type="GO" id="GO:0005886">
    <property type="term" value="C:plasma membrane"/>
    <property type="evidence" value="ECO:0007669"/>
    <property type="project" value="UniProtKB-SubCell"/>
</dbReference>
<keyword evidence="4 7" id="KW-1133">Transmembrane helix</keyword>
<evidence type="ECO:0000256" key="3">
    <source>
        <dbReference type="ARBA" id="ARBA00022692"/>
    </source>
</evidence>
<feature type="transmembrane region" description="Helical" evidence="7">
    <location>
        <begin position="298"/>
        <end position="319"/>
    </location>
</feature>
<keyword evidence="2" id="KW-1003">Cell membrane</keyword>
<dbReference type="InterPro" id="IPR036259">
    <property type="entry name" value="MFS_trans_sf"/>
</dbReference>